<gene>
    <name evidence="2" type="ORF">VICG_01244</name>
</gene>
<feature type="transmembrane region" description="Helical" evidence="1">
    <location>
        <begin position="21"/>
        <end position="39"/>
    </location>
</feature>
<protein>
    <submittedName>
        <fullName evidence="2">Uncharacterized protein</fullName>
    </submittedName>
</protein>
<keyword evidence="1" id="KW-1133">Transmembrane helix</keyword>
<keyword evidence="3" id="KW-1185">Reference proteome</keyword>
<accession>L2GML9</accession>
<keyword evidence="1" id="KW-0472">Membrane</keyword>
<evidence type="ECO:0000313" key="2">
    <source>
        <dbReference type="EMBL" id="ELA41740.1"/>
    </source>
</evidence>
<dbReference type="RefSeq" id="XP_007604690.1">
    <property type="nucleotide sequence ID" value="XM_007604628.1"/>
</dbReference>
<keyword evidence="1" id="KW-0812">Transmembrane</keyword>
<feature type="non-terminal residue" evidence="2">
    <location>
        <position position="1"/>
    </location>
</feature>
<proteinExistence type="predicted"/>
<evidence type="ECO:0000256" key="1">
    <source>
        <dbReference type="SAM" id="Phobius"/>
    </source>
</evidence>
<dbReference type="InParanoid" id="L2GML9"/>
<organism evidence="2 3">
    <name type="scientific">Vittaforma corneae (strain ATCC 50505)</name>
    <name type="common">Microsporidian parasite</name>
    <name type="synonym">Nosema corneum</name>
    <dbReference type="NCBI Taxonomy" id="993615"/>
    <lineage>
        <taxon>Eukaryota</taxon>
        <taxon>Fungi</taxon>
        <taxon>Fungi incertae sedis</taxon>
        <taxon>Microsporidia</taxon>
        <taxon>Nosematidae</taxon>
        <taxon>Vittaforma</taxon>
    </lineage>
</organism>
<feature type="transmembrane region" description="Helical" evidence="1">
    <location>
        <begin position="78"/>
        <end position="98"/>
    </location>
</feature>
<dbReference type="GeneID" id="19881955"/>
<dbReference type="AlphaFoldDB" id="L2GML9"/>
<dbReference type="HOGENOM" id="CLU_178976_0_0_1"/>
<reference evidence="3" key="1">
    <citation type="submission" date="2011-05" db="EMBL/GenBank/DDBJ databases">
        <title>The genome sequence of Vittaforma corneae strain ATCC 50505.</title>
        <authorList>
            <consortium name="The Broad Institute Genome Sequencing Platform"/>
            <person name="Cuomo C."/>
            <person name="Didier E."/>
            <person name="Bowers L."/>
            <person name="Young S.K."/>
            <person name="Zeng Q."/>
            <person name="Gargeya S."/>
            <person name="Fitzgerald M."/>
            <person name="Haas B."/>
            <person name="Abouelleil A."/>
            <person name="Alvarado L."/>
            <person name="Arachchi H.M."/>
            <person name="Berlin A."/>
            <person name="Chapman S.B."/>
            <person name="Gearin G."/>
            <person name="Goldberg J."/>
            <person name="Griggs A."/>
            <person name="Gujja S."/>
            <person name="Hansen M."/>
            <person name="Heiman D."/>
            <person name="Howarth C."/>
            <person name="Larimer J."/>
            <person name="Lui A."/>
            <person name="MacDonald P.J.P."/>
            <person name="McCowen C."/>
            <person name="Montmayeur A."/>
            <person name="Murphy C."/>
            <person name="Neiman D."/>
            <person name="Pearson M."/>
            <person name="Priest M."/>
            <person name="Roberts A."/>
            <person name="Saif S."/>
            <person name="Shea T."/>
            <person name="Sisk P."/>
            <person name="Stolte C."/>
            <person name="Sykes S."/>
            <person name="Wortman J."/>
            <person name="Nusbaum C."/>
            <person name="Birren B."/>
        </authorList>
    </citation>
    <scope>NUCLEOTIDE SEQUENCE [LARGE SCALE GENOMIC DNA]</scope>
    <source>
        <strain evidence="3">ATCC 50505</strain>
    </source>
</reference>
<feature type="transmembrane region" description="Helical" evidence="1">
    <location>
        <begin position="51"/>
        <end position="71"/>
    </location>
</feature>
<sequence>ETSLTMGSEAQPGVRWSAFKILITLILMGLAGYCIYMAFEPIVVESDYSLKSWVSLIFAALMVFFIFSIFKVHRNYQFVFWACSFGMFIFVSFMFFNYDSLFD</sequence>
<evidence type="ECO:0000313" key="3">
    <source>
        <dbReference type="Proteomes" id="UP000011082"/>
    </source>
</evidence>
<dbReference type="VEuPathDB" id="MicrosporidiaDB:VICG_01244"/>
<dbReference type="EMBL" id="JH370139">
    <property type="protein sequence ID" value="ELA41740.1"/>
    <property type="molecule type" value="Genomic_DNA"/>
</dbReference>
<name>L2GML9_VITCO</name>
<dbReference type="Proteomes" id="UP000011082">
    <property type="component" value="Unassembled WGS sequence"/>
</dbReference>
<dbReference type="OMA" id="YCIYMAF"/>